<dbReference type="Pfam" id="PF18953">
    <property type="entry name" value="SAP_new25"/>
    <property type="match status" value="1"/>
</dbReference>
<dbReference type="KEGG" id="sual:KDD17_04985"/>
<accession>A0A975PN38</accession>
<dbReference type="AlphaFoldDB" id="A0A975PN38"/>
<evidence type="ECO:0000259" key="1">
    <source>
        <dbReference type="PROSITE" id="PS50800"/>
    </source>
</evidence>
<gene>
    <name evidence="2" type="ORF">KDD17_04985</name>
</gene>
<organism evidence="2 3">
    <name type="scientific">Sulfitobacter albidus</name>
    <dbReference type="NCBI Taxonomy" id="2829501"/>
    <lineage>
        <taxon>Bacteria</taxon>
        <taxon>Pseudomonadati</taxon>
        <taxon>Pseudomonadota</taxon>
        <taxon>Alphaproteobacteria</taxon>
        <taxon>Rhodobacterales</taxon>
        <taxon>Roseobacteraceae</taxon>
        <taxon>Sulfitobacter</taxon>
    </lineage>
</organism>
<dbReference type="Gene3D" id="1.10.720.30">
    <property type="entry name" value="SAP domain"/>
    <property type="match status" value="1"/>
</dbReference>
<name>A0A975PN38_9RHOB</name>
<dbReference type="RefSeq" id="WP_212705555.1">
    <property type="nucleotide sequence ID" value="NZ_CP073581.1"/>
</dbReference>
<dbReference type="InterPro" id="IPR045492">
    <property type="entry name" value="DUF6434"/>
</dbReference>
<dbReference type="InterPro" id="IPR036361">
    <property type="entry name" value="SAP_dom_sf"/>
</dbReference>
<reference evidence="2" key="1">
    <citation type="submission" date="2021-04" db="EMBL/GenBank/DDBJ databases">
        <title>Complete genome sequence for Sulfitobacter sp. strain JK7-1.</title>
        <authorList>
            <person name="Park S.-J."/>
        </authorList>
    </citation>
    <scope>NUCLEOTIDE SEQUENCE</scope>
    <source>
        <strain evidence="2">JK7-1</strain>
    </source>
</reference>
<evidence type="ECO:0000313" key="3">
    <source>
        <dbReference type="Proteomes" id="UP000683291"/>
    </source>
</evidence>
<dbReference type="EMBL" id="CP073581">
    <property type="protein sequence ID" value="QUJ77359.1"/>
    <property type="molecule type" value="Genomic_DNA"/>
</dbReference>
<evidence type="ECO:0000313" key="2">
    <source>
        <dbReference type="EMBL" id="QUJ77359.1"/>
    </source>
</evidence>
<dbReference type="SUPFAM" id="SSF68906">
    <property type="entry name" value="SAP domain"/>
    <property type="match status" value="1"/>
</dbReference>
<dbReference type="Proteomes" id="UP000683291">
    <property type="component" value="Chromosome 1"/>
</dbReference>
<protein>
    <recommendedName>
        <fullName evidence="1">SAP domain-containing protein</fullName>
    </recommendedName>
</protein>
<dbReference type="InterPro" id="IPR003034">
    <property type="entry name" value="SAP_dom"/>
</dbReference>
<sequence>METRPDIHEVTTGAELRRWYWLRAELADALRDRGLPVSGNKHVLLDRLATFLDTGDVLRPKPRAQRSDFDWHSAPLDPTTVITDSYRNTQNVRRFFRDHAGAGFKFNIAFMTWMRENTGRTLADAVEAYHAIRADGARTRSTIAPDNQFNKYTRDFLDDNPTLGMAEVRKYWALKRARPSEDGRHTYDPSDLDLG</sequence>
<keyword evidence="3" id="KW-1185">Reference proteome</keyword>
<proteinExistence type="predicted"/>
<dbReference type="PROSITE" id="PS50800">
    <property type="entry name" value="SAP"/>
    <property type="match status" value="1"/>
</dbReference>
<feature type="domain" description="SAP" evidence="1">
    <location>
        <begin position="18"/>
        <end position="52"/>
    </location>
</feature>
<dbReference type="Pfam" id="PF20026">
    <property type="entry name" value="DUF6434"/>
    <property type="match status" value="1"/>
</dbReference>